<organism evidence="8 9">
    <name type="scientific">Wenxinia saemankumensis</name>
    <dbReference type="NCBI Taxonomy" id="1447782"/>
    <lineage>
        <taxon>Bacteria</taxon>
        <taxon>Pseudomonadati</taxon>
        <taxon>Pseudomonadota</taxon>
        <taxon>Alphaproteobacteria</taxon>
        <taxon>Rhodobacterales</taxon>
        <taxon>Roseobacteraceae</taxon>
        <taxon>Wenxinia</taxon>
    </lineage>
</organism>
<comment type="subcellular location">
    <subcellularLocation>
        <location evidence="1">Membrane</location>
        <topology evidence="1">Multi-pass membrane protein</topology>
    </subcellularLocation>
</comment>
<dbReference type="Proteomes" id="UP000184292">
    <property type="component" value="Unassembled WGS sequence"/>
</dbReference>
<dbReference type="PANTHER" id="PTHR36838">
    <property type="entry name" value="AUXIN EFFLUX CARRIER FAMILY PROTEIN"/>
    <property type="match status" value="1"/>
</dbReference>
<feature type="transmembrane region" description="Helical" evidence="7">
    <location>
        <begin position="253"/>
        <end position="274"/>
    </location>
</feature>
<sequence>MLPILFLTLPFFAIIGLGYGAGRAGFFGAEATAALTRFVFYFALSAMILRFSATLSLGDVLDWSFLAAYVLATLAVYLVAMGVAGLRRRGLAEAAMEAQCAGIGNVGFLGLPLLAMLLGEAAIGFNMMVLAADLIVFSSLLVILVAIARDGRIRPQVLGAIALGLVRNPMIVSLAAGLAWAATGWPVPGPVEGFLVTLGAAATPGALFAIGASLAGRSAERPAVAGWLSFAKLVLHPAACAVTALLLFDVPPYAAAVMIACAALPVAGNVYMLAAHYGIAPQRVSASILVSTAASLATVTAVIALLAPLLP</sequence>
<feature type="transmembrane region" description="Helical" evidence="7">
    <location>
        <begin position="38"/>
        <end position="57"/>
    </location>
</feature>
<evidence type="ECO:0000256" key="5">
    <source>
        <dbReference type="ARBA" id="ARBA00022989"/>
    </source>
</evidence>
<feature type="transmembrane region" description="Helical" evidence="7">
    <location>
        <begin position="160"/>
        <end position="182"/>
    </location>
</feature>
<reference evidence="8 9" key="1">
    <citation type="submission" date="2016-11" db="EMBL/GenBank/DDBJ databases">
        <authorList>
            <person name="Jaros S."/>
            <person name="Januszkiewicz K."/>
            <person name="Wedrychowicz H."/>
        </authorList>
    </citation>
    <scope>NUCLEOTIDE SEQUENCE [LARGE SCALE GENOMIC DNA]</scope>
    <source>
        <strain evidence="8 9">DSM 100565</strain>
    </source>
</reference>
<dbReference type="AlphaFoldDB" id="A0A1M6DZ22"/>
<feature type="transmembrane region" description="Helical" evidence="7">
    <location>
        <begin position="98"/>
        <end position="119"/>
    </location>
</feature>
<accession>A0A1M6DZ22</accession>
<evidence type="ECO:0008006" key="10">
    <source>
        <dbReference type="Google" id="ProtNLM"/>
    </source>
</evidence>
<evidence type="ECO:0000313" key="8">
    <source>
        <dbReference type="EMBL" id="SHI78476.1"/>
    </source>
</evidence>
<feature type="transmembrane region" description="Helical" evidence="7">
    <location>
        <begin position="125"/>
        <end position="148"/>
    </location>
</feature>
<feature type="transmembrane region" description="Helical" evidence="7">
    <location>
        <begin position="6"/>
        <end position="26"/>
    </location>
</feature>
<name>A0A1M6DZ22_9RHOB</name>
<gene>
    <name evidence="8" type="ORF">SAMN05444417_1695</name>
</gene>
<evidence type="ECO:0000256" key="4">
    <source>
        <dbReference type="ARBA" id="ARBA00022692"/>
    </source>
</evidence>
<dbReference type="RefSeq" id="WP_073328324.1">
    <property type="nucleotide sequence ID" value="NZ_FQYO01000003.1"/>
</dbReference>
<evidence type="ECO:0000256" key="6">
    <source>
        <dbReference type="ARBA" id="ARBA00023136"/>
    </source>
</evidence>
<proteinExistence type="predicted"/>
<evidence type="ECO:0000313" key="9">
    <source>
        <dbReference type="Proteomes" id="UP000184292"/>
    </source>
</evidence>
<keyword evidence="6 7" id="KW-0472">Membrane</keyword>
<dbReference type="InterPro" id="IPR004776">
    <property type="entry name" value="Mem_transp_PIN-like"/>
</dbReference>
<evidence type="ECO:0000256" key="3">
    <source>
        <dbReference type="ARBA" id="ARBA00022475"/>
    </source>
</evidence>
<dbReference type="OrthoDB" id="7329340at2"/>
<protein>
    <recommendedName>
        <fullName evidence="10">Malate transporter</fullName>
    </recommendedName>
</protein>
<dbReference type="Pfam" id="PF03547">
    <property type="entry name" value="Mem_trans"/>
    <property type="match status" value="1"/>
</dbReference>
<dbReference type="PANTHER" id="PTHR36838:SF3">
    <property type="entry name" value="TRANSPORTER AUXIN EFFLUX CARRIER EC FAMILY"/>
    <property type="match status" value="1"/>
</dbReference>
<keyword evidence="2" id="KW-0813">Transport</keyword>
<evidence type="ECO:0000256" key="7">
    <source>
        <dbReference type="SAM" id="Phobius"/>
    </source>
</evidence>
<feature type="transmembrane region" description="Helical" evidence="7">
    <location>
        <begin position="194"/>
        <end position="215"/>
    </location>
</feature>
<keyword evidence="5 7" id="KW-1133">Transmembrane helix</keyword>
<evidence type="ECO:0000256" key="2">
    <source>
        <dbReference type="ARBA" id="ARBA00022448"/>
    </source>
</evidence>
<keyword evidence="9" id="KW-1185">Reference proteome</keyword>
<keyword evidence="4 7" id="KW-0812">Transmembrane</keyword>
<dbReference type="GO" id="GO:0016020">
    <property type="term" value="C:membrane"/>
    <property type="evidence" value="ECO:0007669"/>
    <property type="project" value="UniProtKB-SubCell"/>
</dbReference>
<dbReference type="EMBL" id="FQYO01000003">
    <property type="protein sequence ID" value="SHI78476.1"/>
    <property type="molecule type" value="Genomic_DNA"/>
</dbReference>
<dbReference type="GO" id="GO:0055085">
    <property type="term" value="P:transmembrane transport"/>
    <property type="evidence" value="ECO:0007669"/>
    <property type="project" value="InterPro"/>
</dbReference>
<feature type="transmembrane region" description="Helical" evidence="7">
    <location>
        <begin position="63"/>
        <end position="86"/>
    </location>
</feature>
<keyword evidence="3" id="KW-1003">Cell membrane</keyword>
<feature type="transmembrane region" description="Helical" evidence="7">
    <location>
        <begin position="286"/>
        <end position="310"/>
    </location>
</feature>
<evidence type="ECO:0000256" key="1">
    <source>
        <dbReference type="ARBA" id="ARBA00004141"/>
    </source>
</evidence>
<dbReference type="STRING" id="1447782.SAMN05444417_1695"/>
<feature type="transmembrane region" description="Helical" evidence="7">
    <location>
        <begin position="227"/>
        <end position="247"/>
    </location>
</feature>